<name>W7FL75_PLAF8</name>
<organism evidence="1 2">
    <name type="scientific">Plasmodium falciparum (isolate 7G8)</name>
    <dbReference type="NCBI Taxonomy" id="57266"/>
    <lineage>
        <taxon>Eukaryota</taxon>
        <taxon>Sar</taxon>
        <taxon>Alveolata</taxon>
        <taxon>Apicomplexa</taxon>
        <taxon>Aconoidasida</taxon>
        <taxon>Haemosporida</taxon>
        <taxon>Plasmodiidae</taxon>
        <taxon>Plasmodium</taxon>
        <taxon>Plasmodium (Laverania)</taxon>
    </lineage>
</organism>
<protein>
    <submittedName>
        <fullName evidence="1">Uncharacterized protein</fullName>
    </submittedName>
</protein>
<evidence type="ECO:0000313" key="1">
    <source>
        <dbReference type="EMBL" id="EUR71382.1"/>
    </source>
</evidence>
<reference evidence="2" key="1">
    <citation type="submission" date="2007-11" db="EMBL/GenBank/DDBJ databases">
        <authorList>
            <consortium name="The Broad Institute Genome Sequencing Platform"/>
            <person name="Volkman S.K."/>
            <person name="Daily J.P."/>
            <person name="Sarr O."/>
            <person name="Ndiaye D."/>
            <person name="Ndir O."/>
            <person name="Mboup S."/>
            <person name="Lukens A."/>
            <person name="Stange-Thomann N."/>
            <person name="Mauceli E."/>
            <person name="Gnerre S."/>
            <person name="Jaffe D."/>
            <person name="Zainoun J."/>
            <person name="Wiegand R.C."/>
            <person name="Birren B."/>
            <person name="Galagan J."/>
            <person name="Lander E."/>
            <person name="Wirth D.F."/>
        </authorList>
    </citation>
    <scope>NUCLEOTIDE SEQUENCE [LARGE SCALE GENOMIC DNA]</scope>
    <source>
        <strain evidence="2">7G8</strain>
    </source>
</reference>
<dbReference type="AlphaFoldDB" id="W7FL75"/>
<reference evidence="1 2" key="2">
    <citation type="submission" date="2013-02" db="EMBL/GenBank/DDBJ databases">
        <title>The Genome Sequence of Plasmodium falciparum 7G8.</title>
        <authorList>
            <consortium name="The Broad Institute Genome Sequencing Platform"/>
            <consortium name="The Broad Institute Genome Sequencing Center for Infectious Disease"/>
            <person name="Neafsey D."/>
            <person name="Cheeseman I."/>
            <person name="Volkman S."/>
            <person name="Adams J."/>
            <person name="Walker B."/>
            <person name="Young S.K."/>
            <person name="Zeng Q."/>
            <person name="Gargeya S."/>
            <person name="Fitzgerald M."/>
            <person name="Haas B."/>
            <person name="Abouelleil A."/>
            <person name="Alvarado L."/>
            <person name="Arachchi H.M."/>
            <person name="Berlin A.M."/>
            <person name="Chapman S.B."/>
            <person name="Dewar J."/>
            <person name="Goldberg J."/>
            <person name="Griggs A."/>
            <person name="Gujja S."/>
            <person name="Hansen M."/>
            <person name="Howarth C."/>
            <person name="Imamovic A."/>
            <person name="Larimer J."/>
            <person name="McCowan C."/>
            <person name="Murphy C."/>
            <person name="Neiman D."/>
            <person name="Pearson M."/>
            <person name="Priest M."/>
            <person name="Roberts A."/>
            <person name="Saif S."/>
            <person name="Shea T."/>
            <person name="Sisk P."/>
            <person name="Sykes S."/>
            <person name="Wortman J."/>
            <person name="Nusbaum C."/>
            <person name="Birren B."/>
        </authorList>
    </citation>
    <scope>NUCLEOTIDE SEQUENCE [LARGE SCALE GENOMIC DNA]</scope>
    <source>
        <strain evidence="1 2">7G8</strain>
    </source>
</reference>
<dbReference type="EMBL" id="KE123620">
    <property type="protein sequence ID" value="EUR71382.1"/>
    <property type="molecule type" value="Genomic_DNA"/>
</dbReference>
<sequence length="41" mass="4994">MSIYIIYIYIYEIDNSCVEQTKYNIKNKKLIKTIFMNILKS</sequence>
<accession>W7FL75</accession>
<dbReference type="Proteomes" id="UP000030688">
    <property type="component" value="Unassembled WGS sequence"/>
</dbReference>
<evidence type="ECO:0000313" key="2">
    <source>
        <dbReference type="Proteomes" id="UP000030688"/>
    </source>
</evidence>
<gene>
    <name evidence="1" type="ORF">PFBG_03107</name>
</gene>
<proteinExistence type="predicted"/>